<dbReference type="NCBIfam" id="TIGR02278">
    <property type="entry name" value="PaaN-DH"/>
    <property type="match status" value="1"/>
</dbReference>
<dbReference type="AlphaFoldDB" id="A0A238KWR3"/>
<gene>
    <name evidence="4" type="primary">paaZ_1</name>
    <name evidence="4" type="ORF">RUA8715_02995</name>
</gene>
<dbReference type="PANTHER" id="PTHR43111">
    <property type="entry name" value="ALDEHYDE DEHYDROGENASE B-RELATED"/>
    <property type="match status" value="1"/>
</dbReference>
<dbReference type="Gene3D" id="3.40.309.10">
    <property type="entry name" value="Aldehyde Dehydrogenase, Chain A, domain 2"/>
    <property type="match status" value="1"/>
</dbReference>
<dbReference type="InterPro" id="IPR016162">
    <property type="entry name" value="Ald_DH_N"/>
</dbReference>
<feature type="domain" description="Aldehyde dehydrogenase" evidence="2">
    <location>
        <begin position="26"/>
        <end position="503"/>
    </location>
</feature>
<evidence type="ECO:0000259" key="2">
    <source>
        <dbReference type="Pfam" id="PF00171"/>
    </source>
</evidence>
<keyword evidence="1" id="KW-0560">Oxidoreductase</keyword>
<dbReference type="InterPro" id="IPR029069">
    <property type="entry name" value="HotDog_dom_sf"/>
</dbReference>
<dbReference type="InterPro" id="IPR011966">
    <property type="entry name" value="PaaN-DH"/>
</dbReference>
<dbReference type="Gene3D" id="3.10.129.10">
    <property type="entry name" value="Hotdog Thioesterase"/>
    <property type="match status" value="1"/>
</dbReference>
<dbReference type="CDD" id="cd07128">
    <property type="entry name" value="ALDH_MaoC-N"/>
    <property type="match status" value="1"/>
</dbReference>
<dbReference type="InterPro" id="IPR015590">
    <property type="entry name" value="Aldehyde_DH_dom"/>
</dbReference>
<dbReference type="InterPro" id="IPR016163">
    <property type="entry name" value="Ald_DH_C"/>
</dbReference>
<dbReference type="GO" id="GO:0016620">
    <property type="term" value="F:oxidoreductase activity, acting on the aldehyde or oxo group of donors, NAD or NADP as acceptor"/>
    <property type="evidence" value="ECO:0007669"/>
    <property type="project" value="InterPro"/>
</dbReference>
<name>A0A238KWR3_9RHOB</name>
<evidence type="ECO:0000313" key="4">
    <source>
        <dbReference type="EMBL" id="SMX47128.1"/>
    </source>
</evidence>
<dbReference type="SUPFAM" id="SSF54637">
    <property type="entry name" value="Thioesterase/thiol ester dehydrase-isomerase"/>
    <property type="match status" value="1"/>
</dbReference>
<dbReference type="Gene3D" id="3.40.605.10">
    <property type="entry name" value="Aldehyde Dehydrogenase, Chain A, domain 1"/>
    <property type="match status" value="1"/>
</dbReference>
<evidence type="ECO:0000259" key="3">
    <source>
        <dbReference type="Pfam" id="PF01575"/>
    </source>
</evidence>
<dbReference type="InterPro" id="IPR002539">
    <property type="entry name" value="MaoC-like_dom"/>
</dbReference>
<dbReference type="Pfam" id="PF01575">
    <property type="entry name" value="MaoC_dehydratas"/>
    <property type="match status" value="1"/>
</dbReference>
<dbReference type="SUPFAM" id="SSF53720">
    <property type="entry name" value="ALDH-like"/>
    <property type="match status" value="1"/>
</dbReference>
<sequence length="676" mass="72478">MSLKQISSFAAGQWVAPGAGARTIASAITGEPFATAGNDALDVQAMLAHARDVGGPALRRLTFHERAKMLKALAQALSERKQALYDLSFETGATQKDHLIDIDGGIGTMFVFASKGRREMPDGHVYLDGDVEQLSRNGTFLGQHVCTPLQGVAVHINAFNFPVWGMLEKLAPTLLAGVPAIVKPATNSCYVTELAVRIMLDSGILPDGALQLVSGGLGDMLDHLTCQDVVSFTGSADTAMKLRQNPVIVTNSVRFVAEQDSLNASILGPDAAPGTPEFDLFVKEVVREMTTKAGQKCTAIRRIIAPEAQVEALIAAISAKLAQTTIGDPRLDGTRMGALVSNGQKADVLAKASLIGQEAERVFGDPDAFEVIGADAEKGAFVPPMLFHCADPDAARHVHDTEAFGPVSTIMGYRDLDHAIALANRGQGSLVTSLITHDPEVARQVVMGAAAFNGRIYINDRDSMQESTGHGSPLPHMVHGGPGRAGGGEEMGGVRGVKHYMQRTALQGSPRMLATIGRKWIPGAPEIQGPAHPFTRKFGELQIGETLHTAPRTITLDDIEHFAHFTGDTFYAHMNEDAAARNPFFPGRVAHGYLLLSFAAGLFVEPNEGPVLANTGLDGLRFMKPVVAGDSIKVRLSVKQKTRRTDDYGEVRWHVTLTNQDDEKVAEYELLTMNAY</sequence>
<accession>A0A238KWR3</accession>
<evidence type="ECO:0000313" key="5">
    <source>
        <dbReference type="Proteomes" id="UP000202485"/>
    </source>
</evidence>
<dbReference type="RefSeq" id="WP_093964504.1">
    <property type="nucleotide sequence ID" value="NZ_FXYG01000004.1"/>
</dbReference>
<protein>
    <submittedName>
        <fullName evidence="4">Bifunctional protein PaaZ</fullName>
    </submittedName>
</protein>
<reference evidence="5" key="1">
    <citation type="submission" date="2017-05" db="EMBL/GenBank/DDBJ databases">
        <authorList>
            <person name="Rodrigo-Torres L."/>
            <person name="Arahal R. D."/>
            <person name="Lucena T."/>
        </authorList>
    </citation>
    <scope>NUCLEOTIDE SEQUENCE [LARGE SCALE GENOMIC DNA]</scope>
    <source>
        <strain evidence="5">CECT 8715</strain>
    </source>
</reference>
<dbReference type="Pfam" id="PF00171">
    <property type="entry name" value="Aldedh"/>
    <property type="match status" value="1"/>
</dbReference>
<dbReference type="NCBIfam" id="NF008868">
    <property type="entry name" value="PRK11903.1"/>
    <property type="match status" value="1"/>
</dbReference>
<dbReference type="PANTHER" id="PTHR43111:SF1">
    <property type="entry name" value="ALDEHYDE DEHYDROGENASE B-RELATED"/>
    <property type="match status" value="1"/>
</dbReference>
<dbReference type="EMBL" id="FXYG01000004">
    <property type="protein sequence ID" value="SMX47128.1"/>
    <property type="molecule type" value="Genomic_DNA"/>
</dbReference>
<dbReference type="InterPro" id="IPR016161">
    <property type="entry name" value="Ald_DH/histidinol_DH"/>
</dbReference>
<proteinExistence type="predicted"/>
<evidence type="ECO:0000256" key="1">
    <source>
        <dbReference type="ARBA" id="ARBA00023002"/>
    </source>
</evidence>
<feature type="domain" description="MaoC-like" evidence="3">
    <location>
        <begin position="543"/>
        <end position="652"/>
    </location>
</feature>
<dbReference type="OrthoDB" id="9759612at2"/>
<dbReference type="Proteomes" id="UP000202485">
    <property type="component" value="Unassembled WGS sequence"/>
</dbReference>
<organism evidence="4 5">
    <name type="scientific">Ruegeria arenilitoris</name>
    <dbReference type="NCBI Taxonomy" id="1173585"/>
    <lineage>
        <taxon>Bacteria</taxon>
        <taxon>Pseudomonadati</taxon>
        <taxon>Pseudomonadota</taxon>
        <taxon>Alphaproteobacteria</taxon>
        <taxon>Rhodobacterales</taxon>
        <taxon>Roseobacteraceae</taxon>
        <taxon>Ruegeria</taxon>
    </lineage>
</organism>
<keyword evidence="5" id="KW-1185">Reference proteome</keyword>